<dbReference type="AlphaFoldDB" id="A0A9Q9ER83"/>
<name>A0A9Q9ER83_9PEZI</name>
<accession>A0A9Q9ER83</accession>
<sequence>MKISLVGPQVSKCGGPEDESAIVSVRVVYSDGAETGIAWAEMRTVARVE</sequence>
<evidence type="ECO:0000313" key="2">
    <source>
        <dbReference type="Proteomes" id="UP001056384"/>
    </source>
</evidence>
<reference evidence="1" key="1">
    <citation type="submission" date="2022-06" db="EMBL/GenBank/DDBJ databases">
        <title>Complete genome sequences of two strains of the flax pathogen Septoria linicola.</title>
        <authorList>
            <person name="Lapalu N."/>
            <person name="Simon A."/>
            <person name="Demenou B."/>
            <person name="Paumier D."/>
            <person name="Guillot M.-P."/>
            <person name="Gout L."/>
            <person name="Valade R."/>
        </authorList>
    </citation>
    <scope>NUCLEOTIDE SEQUENCE</scope>
    <source>
        <strain evidence="1">SE15195</strain>
    </source>
</reference>
<organism evidence="1 2">
    <name type="scientific">Septoria linicola</name>
    <dbReference type="NCBI Taxonomy" id="215465"/>
    <lineage>
        <taxon>Eukaryota</taxon>
        <taxon>Fungi</taxon>
        <taxon>Dikarya</taxon>
        <taxon>Ascomycota</taxon>
        <taxon>Pezizomycotina</taxon>
        <taxon>Dothideomycetes</taxon>
        <taxon>Dothideomycetidae</taxon>
        <taxon>Mycosphaerellales</taxon>
        <taxon>Mycosphaerellaceae</taxon>
        <taxon>Septoria</taxon>
    </lineage>
</organism>
<protein>
    <submittedName>
        <fullName evidence="1">Uncharacterized protein</fullName>
    </submittedName>
</protein>
<evidence type="ECO:0000313" key="1">
    <source>
        <dbReference type="EMBL" id="USW59624.1"/>
    </source>
</evidence>
<proteinExistence type="predicted"/>
<dbReference type="EMBL" id="CP099431">
    <property type="protein sequence ID" value="USW59624.1"/>
    <property type="molecule type" value="Genomic_DNA"/>
</dbReference>
<gene>
    <name evidence="1" type="ORF">Slin15195_G129430</name>
</gene>
<dbReference type="Proteomes" id="UP001056384">
    <property type="component" value="Chromosome 14"/>
</dbReference>
<keyword evidence="2" id="KW-1185">Reference proteome</keyword>